<dbReference type="Proteomes" id="UP001497680">
    <property type="component" value="Unassembled WGS sequence"/>
</dbReference>
<organism evidence="1 2">
    <name type="scientific">Hypoxylon rubiginosum</name>
    <dbReference type="NCBI Taxonomy" id="110542"/>
    <lineage>
        <taxon>Eukaryota</taxon>
        <taxon>Fungi</taxon>
        <taxon>Dikarya</taxon>
        <taxon>Ascomycota</taxon>
        <taxon>Pezizomycotina</taxon>
        <taxon>Sordariomycetes</taxon>
        <taxon>Xylariomycetidae</taxon>
        <taxon>Xylariales</taxon>
        <taxon>Hypoxylaceae</taxon>
        <taxon>Hypoxylon</taxon>
    </lineage>
</organism>
<evidence type="ECO:0000313" key="1">
    <source>
        <dbReference type="EMBL" id="KAI6091239.1"/>
    </source>
</evidence>
<dbReference type="EMBL" id="MU394287">
    <property type="protein sequence ID" value="KAI6091239.1"/>
    <property type="molecule type" value="Genomic_DNA"/>
</dbReference>
<evidence type="ECO:0000313" key="2">
    <source>
        <dbReference type="Proteomes" id="UP001497680"/>
    </source>
</evidence>
<accession>A0ACC0DEN5</accession>
<comment type="caution">
    <text evidence="1">The sequence shown here is derived from an EMBL/GenBank/DDBJ whole genome shotgun (WGS) entry which is preliminary data.</text>
</comment>
<protein>
    <submittedName>
        <fullName evidence="1">Uncharacterized protein</fullName>
    </submittedName>
</protein>
<name>A0ACC0DEN5_9PEZI</name>
<gene>
    <name evidence="1" type="ORF">F4821DRAFT_281173</name>
</gene>
<sequence>MAARTTGQLQVAIVGGGIVGLITALGLLKRNIPVKVYEQASTFREIGAGVAFTANALKCMALVDPDVVNAVNAIATKNGQDDAESNDNLRYHDGYNWDPNDPEGSDDKLLGLLYTGYKGFQGCHRAAFLDELVKYVPSHAVEFRKRYVECEDRGRNERLLLHFSDGTSAEADLVIGCDGIKSKIRQLILGPENPASYPHFTHKVAYRALIPMEQVEAALGPFKAYNQHMHTGPRAHMLHFPVAGGKLFNLVAFVVEPEDWPLGDPNGVGNMTRPATRADVAAAFKGWGPTVTKLVELLPETLDKWAIFDCYDYPAPTFVRGRVCVAGDAAHAAAPHHGAGAGIGVEDALALCTLLEHAANTLALSSQDPGAADAAGVVEAALQIYDQVRPPRSEWLVTSSREVCDIYEWVHPETGEDWEKCLAQIRMRSNRLWYFDIEGMLKELRDGWESRFPVDASVAKMTIVGYHKVEEEM</sequence>
<proteinExistence type="predicted"/>
<keyword evidence="2" id="KW-1185">Reference proteome</keyword>
<reference evidence="1 2" key="1">
    <citation type="journal article" date="2022" name="New Phytol.">
        <title>Ecological generalism drives hyperdiversity of secondary metabolite gene clusters in xylarialean endophytes.</title>
        <authorList>
            <person name="Franco M.E.E."/>
            <person name="Wisecaver J.H."/>
            <person name="Arnold A.E."/>
            <person name="Ju Y.M."/>
            <person name="Slot J.C."/>
            <person name="Ahrendt S."/>
            <person name="Moore L.P."/>
            <person name="Eastman K.E."/>
            <person name="Scott K."/>
            <person name="Konkel Z."/>
            <person name="Mondo S.J."/>
            <person name="Kuo A."/>
            <person name="Hayes R.D."/>
            <person name="Haridas S."/>
            <person name="Andreopoulos B."/>
            <person name="Riley R."/>
            <person name="LaButti K."/>
            <person name="Pangilinan J."/>
            <person name="Lipzen A."/>
            <person name="Amirebrahimi M."/>
            <person name="Yan J."/>
            <person name="Adam C."/>
            <person name="Keymanesh K."/>
            <person name="Ng V."/>
            <person name="Louie K."/>
            <person name="Northen T."/>
            <person name="Drula E."/>
            <person name="Henrissat B."/>
            <person name="Hsieh H.M."/>
            <person name="Youens-Clark K."/>
            <person name="Lutzoni F."/>
            <person name="Miadlikowska J."/>
            <person name="Eastwood D.C."/>
            <person name="Hamelin R.C."/>
            <person name="Grigoriev I.V."/>
            <person name="U'Ren J.M."/>
        </authorList>
    </citation>
    <scope>NUCLEOTIDE SEQUENCE [LARGE SCALE GENOMIC DNA]</scope>
    <source>
        <strain evidence="1 2">ER1909</strain>
    </source>
</reference>